<dbReference type="RefSeq" id="WP_109684960.1">
    <property type="nucleotide sequence ID" value="NZ_QGDN01000001.1"/>
</dbReference>
<dbReference type="Pfam" id="PF00221">
    <property type="entry name" value="Lyase_aromatic"/>
    <property type="match status" value="1"/>
</dbReference>
<evidence type="ECO:0000313" key="3">
    <source>
        <dbReference type="Proteomes" id="UP000250028"/>
    </source>
</evidence>
<accession>A0A2Y8ZR79</accession>
<keyword evidence="3" id="KW-1185">Reference proteome</keyword>
<protein>
    <submittedName>
        <fullName evidence="2">Histidine ammonia-lyase</fullName>
    </submittedName>
</protein>
<dbReference type="Gene3D" id="1.20.200.10">
    <property type="entry name" value="Fumarase/aspartase (Central domain)"/>
    <property type="match status" value="1"/>
</dbReference>
<proteinExistence type="predicted"/>
<sequence length="469" mass="48829">MRTIVPGELDLPGVAAIARREATLVLTDTARSAIRHAHAEAGRISAQRPVYGRTTGVGAQRIAAVTDDEAQLRRLLTSHATTTGAIRSRERARALVAIRIAQCAGGHGGVPLEVVDRLVQALAEDDLPDVHEGTAIGTGDLSVFAEIGVWLLADRPGLLQPGDGLPLISSNAATLADAALALEQLRHLSDAWLAVTALSARASRANPEAFGPQAATAAPYRGVSVVCEVLTALWPQDRRGARIQDSYSLRTVPHVHGLLLDELDYATFVIQQAIRTGSENPMFAAGTVVHHGGFYTNYLRAALRAVVNALADAARAGTARICALGQPAVTGRSAFLTDGTPGASGTMPLEFLAAAAAAQVAGWDATYGALSVPLSAGVEEFAPYTSQLAAAMVSGTAHLSTLIGAELVIAARGLADAADWPEWAELEGLRTAAQDRGDRDLTADVVTAEACLPRLAARVVDTRTAGSVR</sequence>
<dbReference type="AlphaFoldDB" id="A0A2Y8ZR79"/>
<dbReference type="OrthoDB" id="3278073at2"/>
<organism evidence="2 3">
    <name type="scientific">Branchiibius hedensis</name>
    <dbReference type="NCBI Taxonomy" id="672460"/>
    <lineage>
        <taxon>Bacteria</taxon>
        <taxon>Bacillati</taxon>
        <taxon>Actinomycetota</taxon>
        <taxon>Actinomycetes</taxon>
        <taxon>Micrococcales</taxon>
        <taxon>Dermacoccaceae</taxon>
        <taxon>Branchiibius</taxon>
    </lineage>
</organism>
<gene>
    <name evidence="2" type="ORF">SAMN04489750_1701</name>
</gene>
<dbReference type="EMBL" id="UESZ01000001">
    <property type="protein sequence ID" value="SSA34384.1"/>
    <property type="molecule type" value="Genomic_DNA"/>
</dbReference>
<evidence type="ECO:0000256" key="1">
    <source>
        <dbReference type="ARBA" id="ARBA00023239"/>
    </source>
</evidence>
<keyword evidence="1 2" id="KW-0456">Lyase</keyword>
<dbReference type="GO" id="GO:0016841">
    <property type="term" value="F:ammonia-lyase activity"/>
    <property type="evidence" value="ECO:0007669"/>
    <property type="project" value="UniProtKB-ARBA"/>
</dbReference>
<dbReference type="Proteomes" id="UP000250028">
    <property type="component" value="Unassembled WGS sequence"/>
</dbReference>
<dbReference type="SUPFAM" id="SSF48557">
    <property type="entry name" value="L-aspartase-like"/>
    <property type="match status" value="1"/>
</dbReference>
<dbReference type="InterPro" id="IPR008948">
    <property type="entry name" value="L-Aspartase-like"/>
</dbReference>
<dbReference type="PANTHER" id="PTHR10362">
    <property type="entry name" value="HISTIDINE AMMONIA-LYASE"/>
    <property type="match status" value="1"/>
</dbReference>
<name>A0A2Y8ZR79_9MICO</name>
<evidence type="ECO:0000313" key="2">
    <source>
        <dbReference type="EMBL" id="SSA34384.1"/>
    </source>
</evidence>
<reference evidence="3" key="1">
    <citation type="submission" date="2016-10" db="EMBL/GenBank/DDBJ databases">
        <authorList>
            <person name="Varghese N."/>
            <person name="Submissions S."/>
        </authorList>
    </citation>
    <scope>NUCLEOTIDE SEQUENCE [LARGE SCALE GENOMIC DNA]</scope>
    <source>
        <strain evidence="3">DSM 22951</strain>
    </source>
</reference>
<dbReference type="InterPro" id="IPR001106">
    <property type="entry name" value="Aromatic_Lyase"/>
</dbReference>